<dbReference type="Gene3D" id="1.10.10.60">
    <property type="entry name" value="Homeodomain-like"/>
    <property type="match status" value="1"/>
</dbReference>
<name>A0ABV3DWV6_9ACTN</name>
<gene>
    <name evidence="5" type="ORF">AB0C36_42860</name>
</gene>
<dbReference type="InterPro" id="IPR046532">
    <property type="entry name" value="DUF6597"/>
</dbReference>
<evidence type="ECO:0000256" key="1">
    <source>
        <dbReference type="ARBA" id="ARBA00023015"/>
    </source>
</evidence>
<dbReference type="Pfam" id="PF12833">
    <property type="entry name" value="HTH_18"/>
    <property type="match status" value="1"/>
</dbReference>
<protein>
    <submittedName>
        <fullName evidence="5">Helix-turn-helix domain-containing protein</fullName>
    </submittedName>
</protein>
<dbReference type="SMART" id="SM00342">
    <property type="entry name" value="HTH_ARAC"/>
    <property type="match status" value="1"/>
</dbReference>
<dbReference type="PANTHER" id="PTHR46796">
    <property type="entry name" value="HTH-TYPE TRANSCRIPTIONAL ACTIVATOR RHAS-RELATED"/>
    <property type="match status" value="1"/>
</dbReference>
<dbReference type="PROSITE" id="PS01124">
    <property type="entry name" value="HTH_ARAC_FAMILY_2"/>
    <property type="match status" value="1"/>
</dbReference>
<dbReference type="Pfam" id="PF20240">
    <property type="entry name" value="DUF6597"/>
    <property type="match status" value="1"/>
</dbReference>
<evidence type="ECO:0000256" key="3">
    <source>
        <dbReference type="ARBA" id="ARBA00023163"/>
    </source>
</evidence>
<evidence type="ECO:0000313" key="5">
    <source>
        <dbReference type="EMBL" id="MEU8140211.1"/>
    </source>
</evidence>
<dbReference type="Proteomes" id="UP001551482">
    <property type="component" value="Unassembled WGS sequence"/>
</dbReference>
<comment type="caution">
    <text evidence="5">The sequence shown here is derived from an EMBL/GenBank/DDBJ whole genome shotgun (WGS) entry which is preliminary data.</text>
</comment>
<dbReference type="RefSeq" id="WP_358365166.1">
    <property type="nucleotide sequence ID" value="NZ_JBEZFP010000267.1"/>
</dbReference>
<keyword evidence="3" id="KW-0804">Transcription</keyword>
<evidence type="ECO:0000256" key="2">
    <source>
        <dbReference type="ARBA" id="ARBA00023125"/>
    </source>
</evidence>
<dbReference type="EMBL" id="JBEZFP010000267">
    <property type="protein sequence ID" value="MEU8140211.1"/>
    <property type="molecule type" value="Genomic_DNA"/>
</dbReference>
<evidence type="ECO:0000259" key="4">
    <source>
        <dbReference type="PROSITE" id="PS01124"/>
    </source>
</evidence>
<feature type="domain" description="HTH araC/xylS-type" evidence="4">
    <location>
        <begin position="132"/>
        <end position="229"/>
    </location>
</feature>
<organism evidence="5 6">
    <name type="scientific">Streptodolium elevatio</name>
    <dbReference type="NCBI Taxonomy" id="3157996"/>
    <lineage>
        <taxon>Bacteria</taxon>
        <taxon>Bacillati</taxon>
        <taxon>Actinomycetota</taxon>
        <taxon>Actinomycetes</taxon>
        <taxon>Kitasatosporales</taxon>
        <taxon>Streptomycetaceae</taxon>
        <taxon>Streptodolium</taxon>
    </lineage>
</organism>
<keyword evidence="1" id="KW-0805">Transcription regulation</keyword>
<accession>A0ABV3DWV6</accession>
<dbReference type="PANTHER" id="PTHR46796:SF15">
    <property type="entry name" value="BLL1074 PROTEIN"/>
    <property type="match status" value="1"/>
</dbReference>
<keyword evidence="2" id="KW-0238">DNA-binding</keyword>
<dbReference type="InterPro" id="IPR018060">
    <property type="entry name" value="HTH_AraC"/>
</dbReference>
<sequence length="232" mass="24201">MYVERRSAKGPFTVWARSAGAGGAGLVLPDGCIDLIRADGDLFVAGPDTRAHTVIDPPGATYTALRFAPGTAPALLGVPADELRDRRVPLADLWGEDEARVLAERAAAAPDTAFFLEDLAAQRLRAADSLPARFAATVVGALRAGADIASVAGTVNLSERQLRRRSLAAFGYGPKTLARILRLDSALTLARTGMPAGLVAATAGYADQAHLARDVKALAGVPLRRLLSPARS</sequence>
<dbReference type="InterPro" id="IPR050204">
    <property type="entry name" value="AraC_XylS_family_regulators"/>
</dbReference>
<reference evidence="5 6" key="1">
    <citation type="submission" date="2024-06" db="EMBL/GenBank/DDBJ databases">
        <title>The Natural Products Discovery Center: Release of the First 8490 Sequenced Strains for Exploring Actinobacteria Biosynthetic Diversity.</title>
        <authorList>
            <person name="Kalkreuter E."/>
            <person name="Kautsar S.A."/>
            <person name="Yang D."/>
            <person name="Bader C.D."/>
            <person name="Teijaro C.N."/>
            <person name="Fluegel L."/>
            <person name="Davis C.M."/>
            <person name="Simpson J.R."/>
            <person name="Lauterbach L."/>
            <person name="Steele A.D."/>
            <person name="Gui C."/>
            <person name="Meng S."/>
            <person name="Li G."/>
            <person name="Viehrig K."/>
            <person name="Ye F."/>
            <person name="Su P."/>
            <person name="Kiefer A.F."/>
            <person name="Nichols A."/>
            <person name="Cepeda A.J."/>
            <person name="Yan W."/>
            <person name="Fan B."/>
            <person name="Jiang Y."/>
            <person name="Adhikari A."/>
            <person name="Zheng C.-J."/>
            <person name="Schuster L."/>
            <person name="Cowan T.M."/>
            <person name="Smanski M.J."/>
            <person name="Chevrette M.G."/>
            <person name="De Carvalho L.P.S."/>
            <person name="Shen B."/>
        </authorList>
    </citation>
    <scope>NUCLEOTIDE SEQUENCE [LARGE SCALE GENOMIC DNA]</scope>
    <source>
        <strain evidence="5 6">NPDC048946</strain>
    </source>
</reference>
<proteinExistence type="predicted"/>
<evidence type="ECO:0000313" key="6">
    <source>
        <dbReference type="Proteomes" id="UP001551482"/>
    </source>
</evidence>
<keyword evidence="6" id="KW-1185">Reference proteome</keyword>